<organism evidence="2 3">
    <name type="scientific">Punica granatum</name>
    <name type="common">Pomegranate</name>
    <dbReference type="NCBI Taxonomy" id="22663"/>
    <lineage>
        <taxon>Eukaryota</taxon>
        <taxon>Viridiplantae</taxon>
        <taxon>Streptophyta</taxon>
        <taxon>Embryophyta</taxon>
        <taxon>Tracheophyta</taxon>
        <taxon>Spermatophyta</taxon>
        <taxon>Magnoliopsida</taxon>
        <taxon>eudicotyledons</taxon>
        <taxon>Gunneridae</taxon>
        <taxon>Pentapetalae</taxon>
        <taxon>rosids</taxon>
        <taxon>malvids</taxon>
        <taxon>Myrtales</taxon>
        <taxon>Lythraceae</taxon>
        <taxon>Punica</taxon>
    </lineage>
</organism>
<name>A0A218WDL5_PUNGR</name>
<dbReference type="AlphaFoldDB" id="A0A218WDL5"/>
<reference evidence="3" key="1">
    <citation type="journal article" date="2017" name="Plant J.">
        <title>The pomegranate (Punica granatum L.) genome and the genomics of punicalagin biosynthesis.</title>
        <authorList>
            <person name="Qin G."/>
            <person name="Xu C."/>
            <person name="Ming R."/>
            <person name="Tang H."/>
            <person name="Guyot R."/>
            <person name="Kramer E.M."/>
            <person name="Hu Y."/>
            <person name="Yi X."/>
            <person name="Qi Y."/>
            <person name="Xu X."/>
            <person name="Gao Z."/>
            <person name="Pan H."/>
            <person name="Jian J."/>
            <person name="Tian Y."/>
            <person name="Yue Z."/>
            <person name="Xu Y."/>
        </authorList>
    </citation>
    <scope>NUCLEOTIDE SEQUENCE [LARGE SCALE GENOMIC DNA]</scope>
    <source>
        <strain evidence="3">cv. Dabenzi</strain>
    </source>
</reference>
<gene>
    <name evidence="2" type="ORF">CDL15_Pgr014589</name>
</gene>
<feature type="region of interest" description="Disordered" evidence="1">
    <location>
        <begin position="1"/>
        <end position="44"/>
    </location>
</feature>
<protein>
    <submittedName>
        <fullName evidence="2">Uncharacterized protein</fullName>
    </submittedName>
</protein>
<comment type="caution">
    <text evidence="2">The sequence shown here is derived from an EMBL/GenBank/DDBJ whole genome shotgun (WGS) entry which is preliminary data.</text>
</comment>
<accession>A0A218WDL5</accession>
<dbReference type="EMBL" id="MTKT01004609">
    <property type="protein sequence ID" value="OWM70915.1"/>
    <property type="molecule type" value="Genomic_DNA"/>
</dbReference>
<evidence type="ECO:0000256" key="1">
    <source>
        <dbReference type="SAM" id="MobiDB-lite"/>
    </source>
</evidence>
<dbReference type="Proteomes" id="UP000197138">
    <property type="component" value="Unassembled WGS sequence"/>
</dbReference>
<proteinExistence type="predicted"/>
<sequence length="71" mass="7943">MVKRKQPESVGQGMNSKFEGKPSKDPFACKARKSSSSGPPTPPYEGKMLMAIWSTQMKVLLKCSAKWLWQP</sequence>
<evidence type="ECO:0000313" key="2">
    <source>
        <dbReference type="EMBL" id="OWM70915.1"/>
    </source>
</evidence>
<evidence type="ECO:0000313" key="3">
    <source>
        <dbReference type="Proteomes" id="UP000197138"/>
    </source>
</evidence>